<dbReference type="EMBL" id="QSHQ01000071">
    <property type="protein sequence ID" value="RHC23235.1"/>
    <property type="molecule type" value="Genomic_DNA"/>
</dbReference>
<name>A0A413ZHV3_BACSE</name>
<comment type="caution">
    <text evidence="4">The sequence shown here is derived from an EMBL/GenBank/DDBJ whole genome shotgun (WGS) entry which is preliminary data.</text>
</comment>
<keyword evidence="3" id="KW-0326">Glycosidase</keyword>
<proteinExistence type="inferred from homology"/>
<dbReference type="Gene3D" id="1.10.530.40">
    <property type="match status" value="1"/>
</dbReference>
<keyword evidence="1 3" id="KW-0929">Antimicrobial</keyword>
<dbReference type="GO" id="GO:0003796">
    <property type="term" value="F:lysozyme activity"/>
    <property type="evidence" value="ECO:0007669"/>
    <property type="project" value="UniProtKB-EC"/>
</dbReference>
<dbReference type="GO" id="GO:0031640">
    <property type="term" value="P:killing of cells of another organism"/>
    <property type="evidence" value="ECO:0007669"/>
    <property type="project" value="UniProtKB-KW"/>
</dbReference>
<dbReference type="AlphaFoldDB" id="A0A413ZHV3"/>
<evidence type="ECO:0000313" key="5">
    <source>
        <dbReference type="Proteomes" id="UP000285305"/>
    </source>
</evidence>
<evidence type="ECO:0000256" key="2">
    <source>
        <dbReference type="ARBA" id="ARBA00022638"/>
    </source>
</evidence>
<dbReference type="GO" id="GO:0042742">
    <property type="term" value="P:defense response to bacterium"/>
    <property type="evidence" value="ECO:0007669"/>
    <property type="project" value="UniProtKB-KW"/>
</dbReference>
<dbReference type="SUPFAM" id="SSF53955">
    <property type="entry name" value="Lysozyme-like"/>
    <property type="match status" value="1"/>
</dbReference>
<dbReference type="InterPro" id="IPR023346">
    <property type="entry name" value="Lysozyme-like_dom_sf"/>
</dbReference>
<reference evidence="4 5" key="1">
    <citation type="submission" date="2018-08" db="EMBL/GenBank/DDBJ databases">
        <title>A genome reference for cultivated species of the human gut microbiota.</title>
        <authorList>
            <person name="Zou Y."/>
            <person name="Xue W."/>
            <person name="Luo G."/>
        </authorList>
    </citation>
    <scope>NUCLEOTIDE SEQUENCE [LARGE SCALE GENOMIC DNA]</scope>
    <source>
        <strain evidence="4 5">AM36-9BH</strain>
    </source>
</reference>
<accession>A0A413ZHV3</accession>
<dbReference type="GO" id="GO:0009253">
    <property type="term" value="P:peptidoglycan catabolic process"/>
    <property type="evidence" value="ECO:0007669"/>
    <property type="project" value="InterPro"/>
</dbReference>
<dbReference type="RefSeq" id="WP_117899933.1">
    <property type="nucleotide sequence ID" value="NZ_QSHQ01000071.1"/>
</dbReference>
<dbReference type="Gene3D" id="1.10.530.10">
    <property type="match status" value="1"/>
</dbReference>
<dbReference type="InterPro" id="IPR023347">
    <property type="entry name" value="Lysozyme_dom_sf"/>
</dbReference>
<dbReference type="GO" id="GO:0016998">
    <property type="term" value="P:cell wall macromolecule catabolic process"/>
    <property type="evidence" value="ECO:0007669"/>
    <property type="project" value="InterPro"/>
</dbReference>
<organism evidence="4 5">
    <name type="scientific">Bacteroides stercoris</name>
    <dbReference type="NCBI Taxonomy" id="46506"/>
    <lineage>
        <taxon>Bacteria</taxon>
        <taxon>Pseudomonadati</taxon>
        <taxon>Bacteroidota</taxon>
        <taxon>Bacteroidia</taxon>
        <taxon>Bacteroidales</taxon>
        <taxon>Bacteroidaceae</taxon>
        <taxon>Bacteroides</taxon>
    </lineage>
</organism>
<protein>
    <recommendedName>
        <fullName evidence="3">Lysozyme</fullName>
        <ecNumber evidence="3">3.2.1.17</ecNumber>
    </recommendedName>
</protein>
<dbReference type="InterPro" id="IPR002196">
    <property type="entry name" value="Glyco_hydro_24"/>
</dbReference>
<keyword evidence="2 3" id="KW-0081">Bacteriolytic enzyme</keyword>
<dbReference type="Pfam" id="PF00959">
    <property type="entry name" value="Phage_lysozyme"/>
    <property type="match status" value="1"/>
</dbReference>
<comment type="catalytic activity">
    <reaction evidence="3">
        <text>Hydrolysis of (1-&gt;4)-beta-linkages between N-acetylmuramic acid and N-acetyl-D-glucosamine residues in a peptidoglycan and between N-acetyl-D-glucosamine residues in chitodextrins.</text>
        <dbReference type="EC" id="3.2.1.17"/>
    </reaction>
</comment>
<evidence type="ECO:0000256" key="1">
    <source>
        <dbReference type="ARBA" id="ARBA00022529"/>
    </source>
</evidence>
<sequence length="706" mass="78818">MKATTFGSSCVEGKDHDAKGNPIKQRFRAYDSMDEYAADKIQFLKRLYDFDENDDIDKFISKLSGANKGKRRYAEATNYATSLANIYNKFAEGGIIKAQNGSKLEELLIKKALEFGQKTSEKMSPYDVRLIDFIKSKEGFRPKPEKDKTDGKWTVGYGLTDPKLIRKYRNGITEEEASKHLIQHLQMGADSLATMPYYDNLNLGEKTALNDLIYNVGWNKFKNSKRLQSHLRTGNNAGAKKEMNHGEHQARGLKIRRNQNRQMYDSTFSWKYKKGGVAKYQPGGKTYTGSTSTNYYGDVVHHLPVWNKDGETNVGLPEVVVTPRNNLNLGETVNRGRNAAGNVGKEILSAVTPLGDIESAKGIYNDATSGNYGSAALGLGLLALPNFIAKPLKAFKRVGSKVIRDFTNSRKLGIVSPQFQGKSDITDRFLKYVGGGIKGDPINMNNLSGVQKMQAAKLQEAGVDLSRISLQDLQKSINQRKWDIVNSAPNGRFNVLNPSEASSNVQNVLDFIKDKNGYSRVGHTELRINNNTKNIQIGHTDNESSNKTINKVAERGLNSAIQLSNQDGLNGVLSGEYLLSAPKTYSVWKHFKNKELYGNYGEHSNTNMINEAIRTGKIERTPDIDEEIIIDNIEQMKGDATRRLLLENAPVYRLTKESGLPTKTKSVIFDPSIIDKNGRMNIDWNNPNIYKASIPIIFGLNSTRDE</sequence>
<comment type="similarity">
    <text evidence="3">Belongs to the glycosyl hydrolase 24 family.</text>
</comment>
<dbReference type="Proteomes" id="UP000285305">
    <property type="component" value="Unassembled WGS sequence"/>
</dbReference>
<dbReference type="PANTHER" id="PTHR38107">
    <property type="match status" value="1"/>
</dbReference>
<keyword evidence="3" id="KW-0378">Hydrolase</keyword>
<evidence type="ECO:0000313" key="4">
    <source>
        <dbReference type="EMBL" id="RHC23235.1"/>
    </source>
</evidence>
<evidence type="ECO:0000256" key="3">
    <source>
        <dbReference type="RuleBase" id="RU003788"/>
    </source>
</evidence>
<dbReference type="PANTHER" id="PTHR38107:SF3">
    <property type="entry name" value="LYSOZYME RRRD-RELATED"/>
    <property type="match status" value="1"/>
</dbReference>
<gene>
    <name evidence="4" type="ORF">DW853_17870</name>
</gene>
<dbReference type="EC" id="3.2.1.17" evidence="3"/>
<dbReference type="InterPro" id="IPR051018">
    <property type="entry name" value="Bacteriophage_GH24"/>
</dbReference>